<keyword evidence="4" id="KW-0325">Glycoprotein</keyword>
<dbReference type="PANTHER" id="PTHR14611">
    <property type="entry name" value="TECTONIC FAMILY MEMBER"/>
    <property type="match status" value="1"/>
</dbReference>
<reference evidence="9" key="1">
    <citation type="submission" date="2021-01" db="EMBL/GenBank/DDBJ databases">
        <authorList>
            <person name="Corre E."/>
            <person name="Pelletier E."/>
            <person name="Niang G."/>
            <person name="Scheremetjew M."/>
            <person name="Finn R."/>
            <person name="Kale V."/>
            <person name="Holt S."/>
            <person name="Cochrane G."/>
            <person name="Meng A."/>
            <person name="Brown T."/>
            <person name="Cohen L."/>
        </authorList>
    </citation>
    <scope>NUCLEOTIDE SEQUENCE</scope>
    <source>
        <strain evidence="9">CCMP 2712</strain>
    </source>
</reference>
<keyword evidence="3" id="KW-0970">Cilium biogenesis/degradation</keyword>
<evidence type="ECO:0000259" key="8">
    <source>
        <dbReference type="Pfam" id="PF25752"/>
    </source>
</evidence>
<dbReference type="AlphaFoldDB" id="A0A7S4PG28"/>
<evidence type="ECO:0000256" key="5">
    <source>
        <dbReference type="SAM" id="MobiDB-lite"/>
    </source>
</evidence>
<dbReference type="Pfam" id="PF25752">
    <property type="entry name" value="DUF1619_N"/>
    <property type="match status" value="1"/>
</dbReference>
<gene>
    <name evidence="9" type="ORF">GTHE00462_LOCUS34646</name>
</gene>
<evidence type="ECO:0000256" key="2">
    <source>
        <dbReference type="ARBA" id="ARBA00022729"/>
    </source>
</evidence>
<dbReference type="EMBL" id="HBKN01044243">
    <property type="protein sequence ID" value="CAE2333435.1"/>
    <property type="molecule type" value="Transcribed_RNA"/>
</dbReference>
<feature type="chain" id="PRO_5030894413" description="Tectonic domain-containing protein" evidence="6">
    <location>
        <begin position="21"/>
        <end position="735"/>
    </location>
</feature>
<feature type="compositionally biased region" description="Polar residues" evidence="5">
    <location>
        <begin position="592"/>
        <end position="613"/>
    </location>
</feature>
<comment type="similarity">
    <text evidence="1">Belongs to the tectonic family.</text>
</comment>
<feature type="region of interest" description="Disordered" evidence="5">
    <location>
        <begin position="591"/>
        <end position="613"/>
    </location>
</feature>
<dbReference type="GO" id="GO:0030030">
    <property type="term" value="P:cell projection organization"/>
    <property type="evidence" value="ECO:0007669"/>
    <property type="project" value="UniProtKB-KW"/>
</dbReference>
<evidence type="ECO:0000313" key="9">
    <source>
        <dbReference type="EMBL" id="CAE2333435.1"/>
    </source>
</evidence>
<dbReference type="Pfam" id="PF07773">
    <property type="entry name" value="TCTN_DUF1619"/>
    <property type="match status" value="1"/>
</dbReference>
<protein>
    <recommendedName>
        <fullName evidence="10">Tectonic domain-containing protein</fullName>
    </recommendedName>
</protein>
<evidence type="ECO:0000256" key="4">
    <source>
        <dbReference type="ARBA" id="ARBA00023180"/>
    </source>
</evidence>
<accession>A0A7S4PG28</accession>
<evidence type="ECO:0000259" key="7">
    <source>
        <dbReference type="Pfam" id="PF07773"/>
    </source>
</evidence>
<dbReference type="PANTHER" id="PTHR14611:SF2">
    <property type="entry name" value="TECTONIC"/>
    <property type="match status" value="1"/>
</dbReference>
<proteinExistence type="inferred from homology"/>
<dbReference type="InterPro" id="IPR040354">
    <property type="entry name" value="TCTN1-3"/>
</dbReference>
<feature type="domain" description="Tectonic-1-3 N-terminal" evidence="8">
    <location>
        <begin position="113"/>
        <end position="211"/>
    </location>
</feature>
<evidence type="ECO:0000256" key="6">
    <source>
        <dbReference type="SAM" id="SignalP"/>
    </source>
</evidence>
<dbReference type="InterPro" id="IPR057724">
    <property type="entry name" value="TCTN1-3_N"/>
</dbReference>
<evidence type="ECO:0000256" key="1">
    <source>
        <dbReference type="ARBA" id="ARBA00007633"/>
    </source>
</evidence>
<name>A0A7S4PG28_GUITH</name>
<organism evidence="9">
    <name type="scientific">Guillardia theta</name>
    <name type="common">Cryptophyte</name>
    <name type="synonym">Cryptomonas phi</name>
    <dbReference type="NCBI Taxonomy" id="55529"/>
    <lineage>
        <taxon>Eukaryota</taxon>
        <taxon>Cryptophyceae</taxon>
        <taxon>Pyrenomonadales</taxon>
        <taxon>Geminigeraceae</taxon>
        <taxon>Guillardia</taxon>
    </lineage>
</organism>
<keyword evidence="2 6" id="KW-0732">Signal</keyword>
<evidence type="ECO:0008006" key="10">
    <source>
        <dbReference type="Google" id="ProtNLM"/>
    </source>
</evidence>
<evidence type="ECO:0000256" key="3">
    <source>
        <dbReference type="ARBA" id="ARBA00022794"/>
    </source>
</evidence>
<sequence length="735" mass="78379">MTSKAIIAILATLLFESVRAADPNSTNITGVNATNLTSASSTGIHTTAPTTTTGILTTSIVNISSTEYYTTTAEFYNLSSTPSPYSVANLPSVLSPAPTANATPFVRPQPSNTDLGPCVCDLTASYCDANCPCDTVALGRDCTGAEVALFSTAYTVPIKVSNASSIPPALVPLCVSPDTFLKINSPTVLENSPLCVARNNNPSSGYFFIPQPDPVTNDKVRIEFSNQEYGVWLPSPPLQDFVSAGAYLVGMPIAVAHGEYLASKVDSFIGLRHFSLPYPGPNGFCQEGNLVRYWDGTAPSLPCMVGGLVANACQASSSLSATQYLSNRYVAKTPLGTDIASWSDITKWLQIQVDAYLVRRTENGTLLETLSLPSIPTPQQDNTNKVCENVLESIRFNFVLDGSGGISSVKAVVRIRDKVPYSSSNEVWMSQQFDASFLNAKNEQKVTAVARAEIQKSGNPGYLTGKPILAGLSTTDAGGNTVIEQLLDGLTLPNMADSKGLCRVCPSGVGTAWPSSCTSDPGGSEGFDGRERVPVLFNEDIRLGCQLQLTRSQLASFCSAGALHPLLRYPSSLRLGIWGNSDPSNYLDWVPNNPNQQQLADTPGNPSTSQAWDPRGNCSNVVNSIHLEVLTADEGSLRNPQQKIIGARIVYGQSLWIAQQPDDSKPNLYTITTTVSFLKIANGGAVEVMPPIPSVLPVLPNDIFYPFTGAASSCRIGRWQVALIFLLSAGMGMLL</sequence>
<feature type="domain" description="Tectonic-1-3" evidence="7">
    <location>
        <begin position="533"/>
        <end position="680"/>
    </location>
</feature>
<dbReference type="InterPro" id="IPR011677">
    <property type="entry name" value="TCTN1-3_dom"/>
</dbReference>
<feature type="signal peptide" evidence="6">
    <location>
        <begin position="1"/>
        <end position="20"/>
    </location>
</feature>